<keyword evidence="2" id="KW-1185">Reference proteome</keyword>
<protein>
    <recommendedName>
        <fullName evidence="3">BIG2 domain-containing protein</fullName>
    </recommendedName>
</protein>
<gene>
    <name evidence="1" type="ORF">FHR32_006405</name>
</gene>
<reference evidence="1 2" key="1">
    <citation type="submission" date="2020-08" db="EMBL/GenBank/DDBJ databases">
        <title>Sequencing the genomes of 1000 actinobacteria strains.</title>
        <authorList>
            <person name="Klenk H.-P."/>
        </authorList>
    </citation>
    <scope>NUCLEOTIDE SEQUENCE [LARGE SCALE GENOMIC DNA]</scope>
    <source>
        <strain evidence="1 2">DSM 43023</strain>
    </source>
</reference>
<dbReference type="EMBL" id="JACHJU010000003">
    <property type="protein sequence ID" value="MBB4942019.1"/>
    <property type="molecule type" value="Genomic_DNA"/>
</dbReference>
<dbReference type="Gene3D" id="2.60.40.1080">
    <property type="match status" value="1"/>
</dbReference>
<evidence type="ECO:0000313" key="2">
    <source>
        <dbReference type="Proteomes" id="UP000534286"/>
    </source>
</evidence>
<name>A0A7W7S162_9ACTN</name>
<sequence length="129" mass="13386">MTEKEAEHVRRNRFVDAPAWIGAQVRPHVDELTLTAPASVEVGRPGHVSATLTQAGRTVPVAYPASADWSGSPNLHIGTRAGAKSRHVAVLDPATGILTALRPGQVTVAVTVNGVTRQATVALSARAAA</sequence>
<accession>A0A7W7S162</accession>
<proteinExistence type="predicted"/>
<evidence type="ECO:0000313" key="1">
    <source>
        <dbReference type="EMBL" id="MBB4942019.1"/>
    </source>
</evidence>
<organism evidence="1 2">
    <name type="scientific">Streptosporangium album</name>
    <dbReference type="NCBI Taxonomy" id="47479"/>
    <lineage>
        <taxon>Bacteria</taxon>
        <taxon>Bacillati</taxon>
        <taxon>Actinomycetota</taxon>
        <taxon>Actinomycetes</taxon>
        <taxon>Streptosporangiales</taxon>
        <taxon>Streptosporangiaceae</taxon>
        <taxon>Streptosporangium</taxon>
    </lineage>
</organism>
<evidence type="ECO:0008006" key="3">
    <source>
        <dbReference type="Google" id="ProtNLM"/>
    </source>
</evidence>
<dbReference type="Proteomes" id="UP000534286">
    <property type="component" value="Unassembled WGS sequence"/>
</dbReference>
<dbReference type="RefSeq" id="WP_246468007.1">
    <property type="nucleotide sequence ID" value="NZ_BAABEK010000119.1"/>
</dbReference>
<comment type="caution">
    <text evidence="1">The sequence shown here is derived from an EMBL/GenBank/DDBJ whole genome shotgun (WGS) entry which is preliminary data.</text>
</comment>
<dbReference type="AlphaFoldDB" id="A0A7W7S162"/>